<dbReference type="SUPFAM" id="SSF57667">
    <property type="entry name" value="beta-beta-alpha zinc fingers"/>
    <property type="match status" value="1"/>
</dbReference>
<reference evidence="6" key="1">
    <citation type="submission" date="2023-10" db="EMBL/GenBank/DDBJ databases">
        <title>Genome assemblies of two species of porcelain crab, Petrolisthes cinctipes and Petrolisthes manimaculis (Anomura: Porcellanidae).</title>
        <authorList>
            <person name="Angst P."/>
        </authorList>
    </citation>
    <scope>NUCLEOTIDE SEQUENCE</scope>
    <source>
        <strain evidence="6">PB745_01</strain>
        <tissue evidence="6">Gill</tissue>
    </source>
</reference>
<dbReference type="AlphaFoldDB" id="A0AAE1K8X9"/>
<accession>A0AAE1K8X9</accession>
<evidence type="ECO:0000313" key="7">
    <source>
        <dbReference type="Proteomes" id="UP001286313"/>
    </source>
</evidence>
<feature type="domain" description="C3H1-type" evidence="5">
    <location>
        <begin position="51"/>
        <end position="79"/>
    </location>
</feature>
<evidence type="ECO:0000256" key="2">
    <source>
        <dbReference type="ARBA" id="ARBA00022771"/>
    </source>
</evidence>
<dbReference type="PROSITE" id="PS50103">
    <property type="entry name" value="ZF_C3H1"/>
    <property type="match status" value="1"/>
</dbReference>
<name>A0AAE1K8X9_PETCI</name>
<organism evidence="6 7">
    <name type="scientific">Petrolisthes cinctipes</name>
    <name type="common">Flat porcelain crab</name>
    <dbReference type="NCBI Taxonomy" id="88211"/>
    <lineage>
        <taxon>Eukaryota</taxon>
        <taxon>Metazoa</taxon>
        <taxon>Ecdysozoa</taxon>
        <taxon>Arthropoda</taxon>
        <taxon>Crustacea</taxon>
        <taxon>Multicrustacea</taxon>
        <taxon>Malacostraca</taxon>
        <taxon>Eumalacostraca</taxon>
        <taxon>Eucarida</taxon>
        <taxon>Decapoda</taxon>
        <taxon>Pleocyemata</taxon>
        <taxon>Anomura</taxon>
        <taxon>Galatheoidea</taxon>
        <taxon>Porcellanidae</taxon>
        <taxon>Petrolisthes</taxon>
    </lineage>
</organism>
<evidence type="ECO:0000256" key="1">
    <source>
        <dbReference type="ARBA" id="ARBA00022723"/>
    </source>
</evidence>
<keyword evidence="1 4" id="KW-0479">Metal-binding</keyword>
<evidence type="ECO:0000313" key="6">
    <source>
        <dbReference type="EMBL" id="KAK3867309.1"/>
    </source>
</evidence>
<comment type="caution">
    <text evidence="6">The sequence shown here is derived from an EMBL/GenBank/DDBJ whole genome shotgun (WGS) entry which is preliminary data.</text>
</comment>
<protein>
    <recommendedName>
        <fullName evidence="5">C3H1-type domain-containing protein</fullName>
    </recommendedName>
</protein>
<keyword evidence="3 4" id="KW-0862">Zinc</keyword>
<dbReference type="EMBL" id="JAWQEG010003237">
    <property type="protein sequence ID" value="KAK3867309.1"/>
    <property type="molecule type" value="Genomic_DNA"/>
</dbReference>
<keyword evidence="2 4" id="KW-0863">Zinc-finger</keyword>
<gene>
    <name evidence="6" type="ORF">Pcinc_027229</name>
</gene>
<dbReference type="InterPro" id="IPR000571">
    <property type="entry name" value="Znf_CCCH"/>
</dbReference>
<dbReference type="SUPFAM" id="SSF90229">
    <property type="entry name" value="CCCH zinc finger"/>
    <property type="match status" value="1"/>
</dbReference>
<dbReference type="Gene3D" id="3.30.160.60">
    <property type="entry name" value="Classic Zinc Finger"/>
    <property type="match status" value="1"/>
</dbReference>
<feature type="zinc finger region" description="C3H1-type" evidence="4">
    <location>
        <begin position="51"/>
        <end position="79"/>
    </location>
</feature>
<sequence>MVKRYYCDFCDKSFPYSVEGRKKHYNGFQHQQQRTAHYDTFKSARERLEEEKKREKCRIFHSGKECWFGEACKYSHHTPVTLASLEQQAWQEEKEQRIAQLPSQMQGESEPTLESWLRGCGEKETSATNHNTEDQLRLWQMTPEASATLQSLLQHLPPSLTPPQPSDDWLTYEYPDWG</sequence>
<proteinExistence type="predicted"/>
<dbReference type="PANTHER" id="PTHR16465">
    <property type="entry name" value="NUCLEASE-RELATED"/>
    <property type="match status" value="1"/>
</dbReference>
<dbReference type="GO" id="GO:0008270">
    <property type="term" value="F:zinc ion binding"/>
    <property type="evidence" value="ECO:0007669"/>
    <property type="project" value="UniProtKB-KW"/>
</dbReference>
<evidence type="ECO:0000259" key="5">
    <source>
        <dbReference type="PROSITE" id="PS50103"/>
    </source>
</evidence>
<evidence type="ECO:0000256" key="3">
    <source>
        <dbReference type="ARBA" id="ARBA00022833"/>
    </source>
</evidence>
<evidence type="ECO:0000256" key="4">
    <source>
        <dbReference type="PROSITE-ProRule" id="PRU00723"/>
    </source>
</evidence>
<dbReference type="InterPro" id="IPR036236">
    <property type="entry name" value="Znf_C2H2_sf"/>
</dbReference>
<dbReference type="PANTHER" id="PTHR16465:SF0">
    <property type="entry name" value="ZINC FINGER MATRIN-TYPE PROTEIN 5"/>
    <property type="match status" value="1"/>
</dbReference>
<dbReference type="Proteomes" id="UP001286313">
    <property type="component" value="Unassembled WGS sequence"/>
</dbReference>
<dbReference type="GO" id="GO:0005689">
    <property type="term" value="C:U12-type spliceosomal complex"/>
    <property type="evidence" value="ECO:0007669"/>
    <property type="project" value="TreeGrafter"/>
</dbReference>
<dbReference type="InterPro" id="IPR036855">
    <property type="entry name" value="Znf_CCCH_sf"/>
</dbReference>
<keyword evidence="7" id="KW-1185">Reference proteome</keyword>